<feature type="domain" description="O-acyltransferase WSD1 C-terminal" evidence="12">
    <location>
        <begin position="374"/>
        <end position="518"/>
    </location>
</feature>
<dbReference type="GO" id="GO:0001666">
    <property type="term" value="P:response to hypoxia"/>
    <property type="evidence" value="ECO:0007669"/>
    <property type="project" value="TreeGrafter"/>
</dbReference>
<comment type="similarity">
    <text evidence="3">Belongs to the long-chain O-acyltransferase family.</text>
</comment>
<dbReference type="Pfam" id="PF03007">
    <property type="entry name" value="WS_DGAT_cat"/>
    <property type="match status" value="1"/>
</dbReference>
<feature type="domain" description="O-acyltransferase WSD1-like N-terminal" evidence="11">
    <location>
        <begin position="6"/>
        <end position="208"/>
    </location>
</feature>
<dbReference type="RefSeq" id="WP_168114022.1">
    <property type="nucleotide sequence ID" value="NZ_BOON01000044.1"/>
</dbReference>
<evidence type="ECO:0000256" key="8">
    <source>
        <dbReference type="ARBA" id="ARBA00023098"/>
    </source>
</evidence>
<dbReference type="PANTHER" id="PTHR31650:SF1">
    <property type="entry name" value="WAX ESTER SYNTHASE_DIACYLGLYCEROL ACYLTRANSFERASE 4-RELATED"/>
    <property type="match status" value="1"/>
</dbReference>
<dbReference type="PANTHER" id="PTHR31650">
    <property type="entry name" value="O-ACYLTRANSFERASE (WSD1-LIKE) FAMILY PROTEIN"/>
    <property type="match status" value="1"/>
</dbReference>
<evidence type="ECO:0000256" key="7">
    <source>
        <dbReference type="ARBA" id="ARBA00022798"/>
    </source>
</evidence>
<comment type="pathway">
    <text evidence="2">Lipid metabolism.</text>
</comment>
<evidence type="ECO:0000256" key="4">
    <source>
        <dbReference type="ARBA" id="ARBA00013244"/>
    </source>
</evidence>
<keyword evidence="5" id="KW-0444">Lipid biosynthesis</keyword>
<dbReference type="GO" id="GO:0071731">
    <property type="term" value="P:response to nitric oxide"/>
    <property type="evidence" value="ECO:0007669"/>
    <property type="project" value="TreeGrafter"/>
</dbReference>
<dbReference type="GO" id="GO:0019432">
    <property type="term" value="P:triglyceride biosynthetic process"/>
    <property type="evidence" value="ECO:0007669"/>
    <property type="project" value="UniProtKB-UniPathway"/>
</dbReference>
<gene>
    <name evidence="13" type="ORF">Pme01_46020</name>
</gene>
<dbReference type="GO" id="GO:0006071">
    <property type="term" value="P:glycerol metabolic process"/>
    <property type="evidence" value="ECO:0007669"/>
    <property type="project" value="UniProtKB-KW"/>
</dbReference>
<dbReference type="Gene3D" id="3.30.559.10">
    <property type="entry name" value="Chloramphenicol acetyltransferase-like domain"/>
    <property type="match status" value="1"/>
</dbReference>
<dbReference type="InterPro" id="IPR009721">
    <property type="entry name" value="O-acyltransferase_WSD1_C"/>
</dbReference>
<keyword evidence="9" id="KW-0012">Acyltransferase</keyword>
<protein>
    <recommendedName>
        <fullName evidence="4">diacylglycerol O-acyltransferase</fullName>
        <ecNumber evidence="4">2.3.1.20</ecNumber>
    </recommendedName>
</protein>
<evidence type="ECO:0000256" key="2">
    <source>
        <dbReference type="ARBA" id="ARBA00005189"/>
    </source>
</evidence>
<sequence>MDRERLSALDTAFLCLESPQAPLHLGALAVFQSQRRIQSARLLTVLGERIVRLSNLRQRVRPTLLPLGAAVWAEDTSFDLSRHLHLHKLDRGGRTALAALAERLMAEPLDLNRPLWQLHLITGLREGRFAVLVKLHHAMADGLRAVELSVGLLDGYADAVPVAVRPPDRTADGGAWPSLLGMVRAAAGAAVRPDRLVTGLVRNAAGLPGAIVQAVGTVGIASSIVACARLGALLSPVLSTSPDGGAGAPSAPLALMDSTTGTATTPATVPATAPVGPAVSAAVMSAAVSAAPPTSAAATTARADRRLALLQLDVGAVRQVRKRYGGTDNDVLLAVVTGALRHWLAEQGHRAESLNVRAFIPVSRRCRADEHRRGNVLSGYLCDLPIQESDPLARLRQVRAAMDRHKAAGFARGPGAIPVLADRVPAALHRVAGPLARHGAPLLFDTMITNVPIPARPLTLAGARLQEVYPIAPLARGQALGIALSAYQGRVHIGLHADRQALPELHRLARAVPAALVSLTDTLRP</sequence>
<dbReference type="GO" id="GO:0005886">
    <property type="term" value="C:plasma membrane"/>
    <property type="evidence" value="ECO:0007669"/>
    <property type="project" value="TreeGrafter"/>
</dbReference>
<evidence type="ECO:0000256" key="1">
    <source>
        <dbReference type="ARBA" id="ARBA00004771"/>
    </source>
</evidence>
<keyword evidence="6" id="KW-0808">Transferase</keyword>
<accession>A0A8J3TPG4</accession>
<comment type="catalytic activity">
    <reaction evidence="10">
        <text>an acyl-CoA + a 1,2-diacyl-sn-glycerol = a triacyl-sn-glycerol + CoA</text>
        <dbReference type="Rhea" id="RHEA:10868"/>
        <dbReference type="ChEBI" id="CHEBI:17815"/>
        <dbReference type="ChEBI" id="CHEBI:57287"/>
        <dbReference type="ChEBI" id="CHEBI:58342"/>
        <dbReference type="ChEBI" id="CHEBI:64615"/>
        <dbReference type="EC" id="2.3.1.20"/>
    </reaction>
</comment>
<evidence type="ECO:0000259" key="12">
    <source>
        <dbReference type="Pfam" id="PF06974"/>
    </source>
</evidence>
<dbReference type="GO" id="GO:0004144">
    <property type="term" value="F:diacylglycerol O-acyltransferase activity"/>
    <property type="evidence" value="ECO:0007669"/>
    <property type="project" value="UniProtKB-EC"/>
</dbReference>
<dbReference type="InterPro" id="IPR045034">
    <property type="entry name" value="O-acyltransferase_WSD1-like"/>
</dbReference>
<evidence type="ECO:0000313" key="13">
    <source>
        <dbReference type="EMBL" id="GII25005.1"/>
    </source>
</evidence>
<dbReference type="UniPathway" id="UPA00282"/>
<dbReference type="EC" id="2.3.1.20" evidence="4"/>
<dbReference type="Proteomes" id="UP000599074">
    <property type="component" value="Unassembled WGS sequence"/>
</dbReference>
<dbReference type="AlphaFoldDB" id="A0A8J3TPG4"/>
<comment type="caution">
    <text evidence="13">The sequence shown here is derived from an EMBL/GenBank/DDBJ whole genome shotgun (WGS) entry which is preliminary data.</text>
</comment>
<comment type="pathway">
    <text evidence="1">Glycerolipid metabolism; triacylglycerol biosynthesis.</text>
</comment>
<evidence type="ECO:0000313" key="14">
    <source>
        <dbReference type="Proteomes" id="UP000599074"/>
    </source>
</evidence>
<proteinExistence type="inferred from homology"/>
<reference evidence="13" key="1">
    <citation type="submission" date="2021-01" db="EMBL/GenBank/DDBJ databases">
        <title>Whole genome shotgun sequence of Planosporangium mesophilum NBRC 109066.</title>
        <authorList>
            <person name="Komaki H."/>
            <person name="Tamura T."/>
        </authorList>
    </citation>
    <scope>NUCLEOTIDE SEQUENCE</scope>
    <source>
        <strain evidence="13">NBRC 109066</strain>
    </source>
</reference>
<evidence type="ECO:0000256" key="9">
    <source>
        <dbReference type="ARBA" id="ARBA00023315"/>
    </source>
</evidence>
<dbReference type="InterPro" id="IPR004255">
    <property type="entry name" value="O-acyltransferase_WSD1_N"/>
</dbReference>
<dbReference type="Pfam" id="PF06974">
    <property type="entry name" value="WS_DGAT_C"/>
    <property type="match status" value="1"/>
</dbReference>
<keyword evidence="8" id="KW-0443">Lipid metabolism</keyword>
<evidence type="ECO:0000256" key="10">
    <source>
        <dbReference type="ARBA" id="ARBA00048109"/>
    </source>
</evidence>
<name>A0A8J3TPG4_9ACTN</name>
<dbReference type="GO" id="GO:0051701">
    <property type="term" value="P:biological process involved in interaction with host"/>
    <property type="evidence" value="ECO:0007669"/>
    <property type="project" value="TreeGrafter"/>
</dbReference>
<evidence type="ECO:0000256" key="3">
    <source>
        <dbReference type="ARBA" id="ARBA00009587"/>
    </source>
</evidence>
<dbReference type="EMBL" id="BOON01000044">
    <property type="protein sequence ID" value="GII25005.1"/>
    <property type="molecule type" value="Genomic_DNA"/>
</dbReference>
<keyword evidence="14" id="KW-1185">Reference proteome</keyword>
<dbReference type="InterPro" id="IPR023213">
    <property type="entry name" value="CAT-like_dom_sf"/>
</dbReference>
<organism evidence="13 14">
    <name type="scientific">Planosporangium mesophilum</name>
    <dbReference type="NCBI Taxonomy" id="689768"/>
    <lineage>
        <taxon>Bacteria</taxon>
        <taxon>Bacillati</taxon>
        <taxon>Actinomycetota</taxon>
        <taxon>Actinomycetes</taxon>
        <taxon>Micromonosporales</taxon>
        <taxon>Micromonosporaceae</taxon>
        <taxon>Planosporangium</taxon>
    </lineage>
</organism>
<keyword evidence="7" id="KW-0319">Glycerol metabolism</keyword>
<dbReference type="SUPFAM" id="SSF52777">
    <property type="entry name" value="CoA-dependent acyltransferases"/>
    <property type="match status" value="2"/>
</dbReference>
<evidence type="ECO:0000256" key="5">
    <source>
        <dbReference type="ARBA" id="ARBA00022516"/>
    </source>
</evidence>
<evidence type="ECO:0000256" key="6">
    <source>
        <dbReference type="ARBA" id="ARBA00022679"/>
    </source>
</evidence>
<evidence type="ECO:0000259" key="11">
    <source>
        <dbReference type="Pfam" id="PF03007"/>
    </source>
</evidence>